<evidence type="ECO:0000256" key="1">
    <source>
        <dbReference type="ARBA" id="ARBA00004167"/>
    </source>
</evidence>
<dbReference type="PANTHER" id="PTHR21461:SF80">
    <property type="entry name" value="GLYCOSYLTRANSFERASE FAMILY 92 PROTEIN"/>
    <property type="match status" value="1"/>
</dbReference>
<dbReference type="GO" id="GO:0016757">
    <property type="term" value="F:glycosyltransferase activity"/>
    <property type="evidence" value="ECO:0007669"/>
    <property type="project" value="UniProtKB-UniRule"/>
</dbReference>
<keyword evidence="6" id="KW-1133">Transmembrane helix</keyword>
<dbReference type="Proteomes" id="UP000887566">
    <property type="component" value="Unplaced"/>
</dbReference>
<keyword evidence="3 8" id="KW-0328">Glycosyltransferase</keyword>
<comment type="similarity">
    <text evidence="2 8">Belongs to the glycosyltransferase 92 family.</text>
</comment>
<sequence length="425" mass="48717">MMKIIKERNSEEPIYIVGAYLIRDDLLRVVLITDCRTNSKFYASFFDNQSMIVAAAKNLSAMLDGCLTNACKYDGMYAEFEFPTKFVGDEVRLDIIDANNQSSLAMITVRRSVPPQQRKHRLAVCLPALFYYSDTVQLIEFIENWLLAGATKFYVYWQAITPAIKKKSGVDLELVAFPHLYNRTLDLLVYYTGQVISINDCLHKARSEAEFAAAVDLDELLVTNSTNLTTLLSKTLPSWTGCYLSRMHAHFDKEPVYSSNAQQLRFDRLSEIHSEKIGSAFTKLILRPENVYRSYVHWVNAADPPKRGILRLCTFRPSEAMLVHLRSFKENFNESKYEMSNILEKVSQNMAANWRLRLNVTDNKELLSLPITRSIPDIAQEMESCLLRLKGSAECFTASHCVPLLMTSTSTVVDWQYPEKEWIEM</sequence>
<proteinExistence type="inferred from homology"/>
<organism evidence="9 10">
    <name type="scientific">Plectus sambesii</name>
    <dbReference type="NCBI Taxonomy" id="2011161"/>
    <lineage>
        <taxon>Eukaryota</taxon>
        <taxon>Metazoa</taxon>
        <taxon>Ecdysozoa</taxon>
        <taxon>Nematoda</taxon>
        <taxon>Chromadorea</taxon>
        <taxon>Plectida</taxon>
        <taxon>Plectina</taxon>
        <taxon>Plectoidea</taxon>
        <taxon>Plectidae</taxon>
        <taxon>Plectus</taxon>
    </lineage>
</organism>
<evidence type="ECO:0000256" key="6">
    <source>
        <dbReference type="ARBA" id="ARBA00022989"/>
    </source>
</evidence>
<evidence type="ECO:0000256" key="7">
    <source>
        <dbReference type="ARBA" id="ARBA00023136"/>
    </source>
</evidence>
<evidence type="ECO:0000313" key="9">
    <source>
        <dbReference type="Proteomes" id="UP000887566"/>
    </source>
</evidence>
<dbReference type="WBParaSite" id="PSAMB.scaffold277size59606.g4269.t1">
    <property type="protein sequence ID" value="PSAMB.scaffold277size59606.g4269.t1"/>
    <property type="gene ID" value="PSAMB.scaffold277size59606.g4269"/>
</dbReference>
<keyword evidence="5" id="KW-0812">Transmembrane</keyword>
<evidence type="ECO:0000256" key="4">
    <source>
        <dbReference type="ARBA" id="ARBA00022679"/>
    </source>
</evidence>
<evidence type="ECO:0000256" key="2">
    <source>
        <dbReference type="ARBA" id="ARBA00007647"/>
    </source>
</evidence>
<protein>
    <recommendedName>
        <fullName evidence="8">Glycosyltransferase family 92 protein</fullName>
        <ecNumber evidence="8">2.4.1.-</ecNumber>
    </recommendedName>
</protein>
<dbReference type="AlphaFoldDB" id="A0A914W0H1"/>
<dbReference type="GO" id="GO:0016020">
    <property type="term" value="C:membrane"/>
    <property type="evidence" value="ECO:0007669"/>
    <property type="project" value="UniProtKB-SubCell"/>
</dbReference>
<evidence type="ECO:0000256" key="5">
    <source>
        <dbReference type="ARBA" id="ARBA00022692"/>
    </source>
</evidence>
<dbReference type="PANTHER" id="PTHR21461">
    <property type="entry name" value="GLYCOSYLTRANSFERASE FAMILY 92 PROTEIN"/>
    <property type="match status" value="1"/>
</dbReference>
<dbReference type="InterPro" id="IPR008166">
    <property type="entry name" value="Glyco_transf_92"/>
</dbReference>
<evidence type="ECO:0000313" key="10">
    <source>
        <dbReference type="WBParaSite" id="PSAMB.scaffold277size59606.g4269.t1"/>
    </source>
</evidence>
<name>A0A914W0H1_9BILA</name>
<keyword evidence="4 8" id="KW-0808">Transferase</keyword>
<evidence type="ECO:0000256" key="3">
    <source>
        <dbReference type="ARBA" id="ARBA00022676"/>
    </source>
</evidence>
<reference evidence="10" key="1">
    <citation type="submission" date="2022-11" db="UniProtKB">
        <authorList>
            <consortium name="WormBaseParasite"/>
        </authorList>
    </citation>
    <scope>IDENTIFICATION</scope>
</reference>
<keyword evidence="9" id="KW-1185">Reference proteome</keyword>
<dbReference type="GO" id="GO:0005737">
    <property type="term" value="C:cytoplasm"/>
    <property type="evidence" value="ECO:0007669"/>
    <property type="project" value="TreeGrafter"/>
</dbReference>
<comment type="subcellular location">
    <subcellularLocation>
        <location evidence="1">Membrane</location>
        <topology evidence="1">Single-pass membrane protein</topology>
    </subcellularLocation>
</comment>
<keyword evidence="7" id="KW-0472">Membrane</keyword>
<evidence type="ECO:0000256" key="8">
    <source>
        <dbReference type="RuleBase" id="RU366017"/>
    </source>
</evidence>
<dbReference type="EC" id="2.4.1.-" evidence="8"/>
<dbReference type="Pfam" id="PF01697">
    <property type="entry name" value="Glyco_transf_92"/>
    <property type="match status" value="1"/>
</dbReference>
<accession>A0A914W0H1</accession>